<comment type="caution">
    <text evidence="1">The sequence shown here is derived from an EMBL/GenBank/DDBJ whole genome shotgun (WGS) entry which is preliminary data.</text>
</comment>
<organism evidence="1 2">
    <name type="scientific">Marimonas arenosa</name>
    <dbReference type="NCBI Taxonomy" id="1795305"/>
    <lineage>
        <taxon>Bacteria</taxon>
        <taxon>Pseudomonadati</taxon>
        <taxon>Pseudomonadota</taxon>
        <taxon>Alphaproteobacteria</taxon>
        <taxon>Rhodobacterales</taxon>
        <taxon>Paracoccaceae</taxon>
        <taxon>Marimonas</taxon>
    </lineage>
</organism>
<proteinExistence type="predicted"/>
<dbReference type="Proteomes" id="UP001226762">
    <property type="component" value="Unassembled WGS sequence"/>
</dbReference>
<dbReference type="AlphaFoldDB" id="A0AAE3WF70"/>
<gene>
    <name evidence="1" type="ORF">NO357_18515</name>
</gene>
<name>A0AAE3WF70_9RHOB</name>
<keyword evidence="2" id="KW-1185">Reference proteome</keyword>
<dbReference type="InterPro" id="IPR029044">
    <property type="entry name" value="Nucleotide-diphossugar_trans"/>
</dbReference>
<evidence type="ECO:0000313" key="2">
    <source>
        <dbReference type="Proteomes" id="UP001226762"/>
    </source>
</evidence>
<dbReference type="RefSeq" id="WP_306737203.1">
    <property type="nucleotide sequence ID" value="NZ_JANHAX010000006.1"/>
</dbReference>
<dbReference type="SUPFAM" id="SSF53448">
    <property type="entry name" value="Nucleotide-diphospho-sugar transferases"/>
    <property type="match status" value="1"/>
</dbReference>
<sequence length="213" mass="22024">MTVIALTSVPPRFAGLGPVLESLLAQGAAKVVLALPRRYLRFPGAVSPPPLPGGVDLLRCEDHGPATKFLAAQSAEPGAAIAICDDDCLYAPGWLAALEDAAEHGAAAGSVFSVERLKRRGGLVAQGFAGVLVPAGFTCPPPPEVCLAADDLWLSAHLALAGVEISECSSARAAVAPFSAPEPLQDRKRAETYAKAAADIHDRLGIWPPTYGE</sequence>
<accession>A0AAE3WF70</accession>
<reference evidence="1" key="1">
    <citation type="submission" date="2022-07" db="EMBL/GenBank/DDBJ databases">
        <authorList>
            <person name="Otstavnykh N."/>
            <person name="Isaeva M."/>
            <person name="Bystritskaya E."/>
        </authorList>
    </citation>
    <scope>NUCLEOTIDE SEQUENCE</scope>
    <source>
        <strain evidence="1">KCTC 52189</strain>
    </source>
</reference>
<reference evidence="1" key="2">
    <citation type="submission" date="2023-02" db="EMBL/GenBank/DDBJ databases">
        <title>'Rhodoalgimonas zhirmunskyi' gen. nov., isolated from a red alga.</title>
        <authorList>
            <person name="Nedashkovskaya O.I."/>
            <person name="Otstavnykh N.Y."/>
            <person name="Bystritskaya E.P."/>
            <person name="Balabanova L.A."/>
            <person name="Isaeva M.P."/>
        </authorList>
    </citation>
    <scope>NUCLEOTIDE SEQUENCE</scope>
    <source>
        <strain evidence="1">KCTC 52189</strain>
    </source>
</reference>
<protein>
    <recommendedName>
        <fullName evidence="3">Glycosyl transferase family 2</fullName>
    </recommendedName>
</protein>
<dbReference type="EMBL" id="JANHAX010000006">
    <property type="protein sequence ID" value="MDQ2091901.1"/>
    <property type="molecule type" value="Genomic_DNA"/>
</dbReference>
<evidence type="ECO:0008006" key="3">
    <source>
        <dbReference type="Google" id="ProtNLM"/>
    </source>
</evidence>
<evidence type="ECO:0000313" key="1">
    <source>
        <dbReference type="EMBL" id="MDQ2091901.1"/>
    </source>
</evidence>